<dbReference type="AlphaFoldDB" id="A0A316AEH3"/>
<gene>
    <name evidence="1" type="ORF">BXY45_101151</name>
</gene>
<proteinExistence type="predicted"/>
<dbReference type="Proteomes" id="UP000245469">
    <property type="component" value="Unassembled WGS sequence"/>
</dbReference>
<comment type="caution">
    <text evidence="1">The sequence shown here is derived from an EMBL/GenBank/DDBJ whole genome shotgun (WGS) entry which is preliminary data.</text>
</comment>
<evidence type="ECO:0000313" key="2">
    <source>
        <dbReference type="Proteomes" id="UP000245469"/>
    </source>
</evidence>
<accession>A0A316AEH3</accession>
<name>A0A316AEH3_9ACTN</name>
<sequence length="302" mass="31816">MLAVLAGGAWVAVNQVAPSSTVVVERCTAVSGEGAQRTEYDLAPDQAANAALITAITQQRGMPARAATIALATAVQESKLRNIAYGDRDSLGLFQQRPSQGWGTPEQIQDPVYSTNAFLDVLIKVDGYADEPITEVAQRVQRSAFPDAYADHEPEGRAYASALTGYSPAALTCRLRPVPDSSAEAAAADGYWPRTQPLVDAFARERGTRVAIAPADEGAGALIGAPVSRGAVEDAQRRTGWSAAQWAVAHAADFQVVAVGTDGKQWRRDRPDDGWVDVPEADRARLAPAGAAVVLVAGGRVE</sequence>
<dbReference type="EMBL" id="QGDQ01000001">
    <property type="protein sequence ID" value="PWJ56176.1"/>
    <property type="molecule type" value="Genomic_DNA"/>
</dbReference>
<keyword evidence="2" id="KW-1185">Reference proteome</keyword>
<evidence type="ECO:0000313" key="1">
    <source>
        <dbReference type="EMBL" id="PWJ56176.1"/>
    </source>
</evidence>
<organism evidence="1 2">
    <name type="scientific">Quadrisphaera granulorum</name>
    <dbReference type="NCBI Taxonomy" id="317664"/>
    <lineage>
        <taxon>Bacteria</taxon>
        <taxon>Bacillati</taxon>
        <taxon>Actinomycetota</taxon>
        <taxon>Actinomycetes</taxon>
        <taxon>Kineosporiales</taxon>
        <taxon>Kineosporiaceae</taxon>
        <taxon>Quadrisphaera</taxon>
    </lineage>
</organism>
<evidence type="ECO:0008006" key="3">
    <source>
        <dbReference type="Google" id="ProtNLM"/>
    </source>
</evidence>
<reference evidence="1 2" key="1">
    <citation type="submission" date="2018-03" db="EMBL/GenBank/DDBJ databases">
        <title>Genomic Encyclopedia of Archaeal and Bacterial Type Strains, Phase II (KMG-II): from individual species to whole genera.</title>
        <authorList>
            <person name="Goeker M."/>
        </authorList>
    </citation>
    <scope>NUCLEOTIDE SEQUENCE [LARGE SCALE GENOMIC DNA]</scope>
    <source>
        <strain evidence="1 2">DSM 44889</strain>
    </source>
</reference>
<protein>
    <recommendedName>
        <fullName evidence="3">Heavy metal transporter</fullName>
    </recommendedName>
</protein>